<dbReference type="AlphaFoldDB" id="A0A9W9ZZG7"/>
<sequence length="168" mass="18710">MKTSLASCPEHLSVSLPLFSTDTVTYIQWSPDSNNLSPLQLHHESLSIPPSIAINRTVINDLDELFEYYDSQLSLAIEKADGMTNEIEETTESTLTEYIAFGALGLSLSNFIILCVTCRCTFRTAGHHNKDHQLGDISTPAHQVCKHCKKTVKKRRTTATTEGNIKEK</sequence>
<evidence type="ECO:0000313" key="2">
    <source>
        <dbReference type="Proteomes" id="UP001163046"/>
    </source>
</evidence>
<proteinExistence type="predicted"/>
<protein>
    <submittedName>
        <fullName evidence="1">Uncharacterized protein</fullName>
    </submittedName>
</protein>
<reference evidence="1" key="1">
    <citation type="submission" date="2023-01" db="EMBL/GenBank/DDBJ databases">
        <title>Genome assembly of the deep-sea coral Lophelia pertusa.</title>
        <authorList>
            <person name="Herrera S."/>
            <person name="Cordes E."/>
        </authorList>
    </citation>
    <scope>NUCLEOTIDE SEQUENCE</scope>
    <source>
        <strain evidence="1">USNM1676648</strain>
        <tissue evidence="1">Polyp</tissue>
    </source>
</reference>
<dbReference type="EMBL" id="MU825412">
    <property type="protein sequence ID" value="KAJ7390712.1"/>
    <property type="molecule type" value="Genomic_DNA"/>
</dbReference>
<evidence type="ECO:0000313" key="1">
    <source>
        <dbReference type="EMBL" id="KAJ7390712.1"/>
    </source>
</evidence>
<comment type="caution">
    <text evidence="1">The sequence shown here is derived from an EMBL/GenBank/DDBJ whole genome shotgun (WGS) entry which is preliminary data.</text>
</comment>
<dbReference type="Proteomes" id="UP001163046">
    <property type="component" value="Unassembled WGS sequence"/>
</dbReference>
<gene>
    <name evidence="1" type="ORF">OS493_022792</name>
</gene>
<name>A0A9W9ZZG7_9CNID</name>
<accession>A0A9W9ZZG7</accession>
<dbReference type="OrthoDB" id="5971875at2759"/>
<keyword evidence="2" id="KW-1185">Reference proteome</keyword>
<organism evidence="1 2">
    <name type="scientific">Desmophyllum pertusum</name>
    <dbReference type="NCBI Taxonomy" id="174260"/>
    <lineage>
        <taxon>Eukaryota</taxon>
        <taxon>Metazoa</taxon>
        <taxon>Cnidaria</taxon>
        <taxon>Anthozoa</taxon>
        <taxon>Hexacorallia</taxon>
        <taxon>Scleractinia</taxon>
        <taxon>Caryophylliina</taxon>
        <taxon>Caryophylliidae</taxon>
        <taxon>Desmophyllum</taxon>
    </lineage>
</organism>